<gene>
    <name evidence="11" type="ORF">TRIADDRAFT_54096</name>
</gene>
<feature type="transmembrane region" description="Helical" evidence="8">
    <location>
        <begin position="623"/>
        <end position="645"/>
    </location>
</feature>
<dbReference type="EMBL" id="DS985243">
    <property type="protein sequence ID" value="EDV26275.1"/>
    <property type="molecule type" value="Genomic_DNA"/>
</dbReference>
<evidence type="ECO:0000313" key="11">
    <source>
        <dbReference type="EMBL" id="EDV26275.1"/>
    </source>
</evidence>
<dbReference type="Pfam" id="PF00270">
    <property type="entry name" value="DEAD"/>
    <property type="match status" value="1"/>
</dbReference>
<keyword evidence="4" id="KW-0347">Helicase</keyword>
<sequence length="897" mass="103436">MGWLEYVAKERKKWKREKSFLEKIRYASVKKSKERRKKEKPGKGQKATRIKTDTRKQEVIASLIHQVKTERNSNRQHLHDSVVNDIHQIVRNSRSLQKRQRLDDLYKEQLNETRTTPHYQQLLDVRKKLPIFSMQNKILKSIRDNQAIVISGHTGCGKTTQLPQFILDEAIDNNNGSLCKILCTQPRRISAISVAERIQDERGEKKQPGSSVGYQIRLETKLPRRYGSIILCTTGILLRKLQSDPLLSQYSHLIIDEIHERDAMSDFLLICLQDILVKRPDLKVILMSATLNAKKFSQYFNNCPIIEIPGTLYPVKHYYLEDIITFLNNRKNYYQPKVRNPQDSGEDKMNNEIISSETDAWYKYLETTSNKYSPTVAKSIKQMAFKKLDFTLIQDLLIHINSNMEEGAILCFVPGWDDIRKLYETLIGNPRFSSDQYVILPLHSQLSTANQRKIFDKPQQSVRKIIIATDIAETSITVNDVCFVIDCGKVKEKLYDAVGGFETLAPVWTSKSSARQRAGRAGRVQPGHCFYLYPKFIAQHMQEYNLPEILRTPLDELCLQIKKLNLGMISPFLSKALDPPDDGAVARAIHLLKDLNAMNSDESLTPLGYYLATLPVDPRIGKIILFGAMFSCLYPAVVISAFLATKDPFIFPMDRKAEVYKIRKKFSGNSFSDHLTSVVAFYTWEKAMQRKTAAEFCRDNYLSQSGLRTILGLAQQFCNLLYEIGFVDTKNIRSQNYNYNSSNEKLLKAIICAGLYPSVLQIKYRNNKRRSPRFYTRSGEQVNLHQSSVLSNYRRFDSDWLVYHKKMKLGEQVHVFDTTMVSPLSLLFFGGDIDVKQQLRRQLDNYLEQKINQPSLKLTASEDSSDLKGRLLHEIISLITEENVSEQIKRRKIYEPN</sequence>
<keyword evidence="8" id="KW-0472">Membrane</keyword>
<keyword evidence="12" id="KW-1185">Reference proteome</keyword>
<dbReference type="GO" id="GO:0003724">
    <property type="term" value="F:RNA helicase activity"/>
    <property type="evidence" value="ECO:0000318"/>
    <property type="project" value="GO_Central"/>
</dbReference>
<evidence type="ECO:0000313" key="12">
    <source>
        <dbReference type="Proteomes" id="UP000009022"/>
    </source>
</evidence>
<dbReference type="FunFam" id="3.40.50.300:FF:000739">
    <property type="entry name" value="Putative ATP-dependent RNA helicase DHX36"/>
    <property type="match status" value="1"/>
</dbReference>
<dbReference type="InterPro" id="IPR048333">
    <property type="entry name" value="HA2_WH"/>
</dbReference>
<dbReference type="SUPFAM" id="SSF52540">
    <property type="entry name" value="P-loop containing nucleoside triphosphate hydrolases"/>
    <property type="match status" value="1"/>
</dbReference>
<dbReference type="Pfam" id="PF00271">
    <property type="entry name" value="Helicase_C"/>
    <property type="match status" value="1"/>
</dbReference>
<dbReference type="OMA" id="WLQSDKH"/>
<feature type="region of interest" description="Disordered" evidence="7">
    <location>
        <begin position="30"/>
        <end position="50"/>
    </location>
</feature>
<dbReference type="PROSITE" id="PS51194">
    <property type="entry name" value="HELICASE_CTER"/>
    <property type="match status" value="1"/>
</dbReference>
<dbReference type="Pfam" id="PF21010">
    <property type="entry name" value="HA2_C"/>
    <property type="match status" value="1"/>
</dbReference>
<dbReference type="PROSITE" id="PS00690">
    <property type="entry name" value="DEAH_ATP_HELICASE"/>
    <property type="match status" value="1"/>
</dbReference>
<dbReference type="GO" id="GO:0005634">
    <property type="term" value="C:nucleus"/>
    <property type="evidence" value="ECO:0000318"/>
    <property type="project" value="GO_Central"/>
</dbReference>
<dbReference type="InterPro" id="IPR011545">
    <property type="entry name" value="DEAD/DEAH_box_helicase_dom"/>
</dbReference>
<dbReference type="InParanoid" id="B3RR35"/>
<dbReference type="PhylomeDB" id="B3RR35"/>
<dbReference type="CDD" id="cd18791">
    <property type="entry name" value="SF2_C_RHA"/>
    <property type="match status" value="1"/>
</dbReference>
<dbReference type="AlphaFoldDB" id="B3RR35"/>
<dbReference type="Proteomes" id="UP000009022">
    <property type="component" value="Unassembled WGS sequence"/>
</dbReference>
<dbReference type="PROSITE" id="PS51192">
    <property type="entry name" value="HELICASE_ATP_BIND_1"/>
    <property type="match status" value="1"/>
</dbReference>
<protein>
    <recommendedName>
        <fullName evidence="1">RNA helicase</fullName>
        <ecNumber evidence="1">3.6.4.13</ecNumber>
    </recommendedName>
</protein>
<dbReference type="GO" id="GO:0005524">
    <property type="term" value="F:ATP binding"/>
    <property type="evidence" value="ECO:0007669"/>
    <property type="project" value="UniProtKB-KW"/>
</dbReference>
<dbReference type="InterPro" id="IPR007502">
    <property type="entry name" value="Helicase-assoc_dom"/>
</dbReference>
<keyword evidence="8" id="KW-0812">Transmembrane</keyword>
<evidence type="ECO:0000259" key="10">
    <source>
        <dbReference type="PROSITE" id="PS51194"/>
    </source>
</evidence>
<dbReference type="PANTHER" id="PTHR18934:SF237">
    <property type="entry name" value="ATP-DEPENDENT DNA_RNA HELICASE DHX36"/>
    <property type="match status" value="1"/>
</dbReference>
<dbReference type="KEGG" id="tad:TRIADDRAFT_54096"/>
<dbReference type="InterPro" id="IPR027417">
    <property type="entry name" value="P-loop_NTPase"/>
</dbReference>
<evidence type="ECO:0000256" key="1">
    <source>
        <dbReference type="ARBA" id="ARBA00012552"/>
    </source>
</evidence>
<dbReference type="SMART" id="SM00490">
    <property type="entry name" value="HELICc"/>
    <property type="match status" value="1"/>
</dbReference>
<accession>B3RR35</accession>
<dbReference type="InterPro" id="IPR001650">
    <property type="entry name" value="Helicase_C-like"/>
</dbReference>
<feature type="domain" description="Helicase C-terminal" evidence="10">
    <location>
        <begin position="392"/>
        <end position="565"/>
    </location>
</feature>
<dbReference type="FunFam" id="1.20.120.1080:FF:000002">
    <property type="entry name" value="Putative ATP-dependent RNA helicase DHX36"/>
    <property type="match status" value="1"/>
</dbReference>
<dbReference type="SMART" id="SM00487">
    <property type="entry name" value="DEXDc"/>
    <property type="match status" value="1"/>
</dbReference>
<keyword evidence="6" id="KW-0694">RNA-binding</keyword>
<dbReference type="Gene3D" id="1.20.120.1080">
    <property type="match status" value="1"/>
</dbReference>
<dbReference type="SMART" id="SM00847">
    <property type="entry name" value="HA2"/>
    <property type="match status" value="1"/>
</dbReference>
<keyword evidence="3" id="KW-0378">Hydrolase</keyword>
<proteinExistence type="predicted"/>
<dbReference type="Gene3D" id="3.40.50.300">
    <property type="entry name" value="P-loop containing nucleotide triphosphate hydrolases"/>
    <property type="match status" value="2"/>
</dbReference>
<dbReference type="Pfam" id="PF07717">
    <property type="entry name" value="OB_NTP_bind"/>
    <property type="match status" value="1"/>
</dbReference>
<dbReference type="eggNOG" id="KOG0920">
    <property type="taxonomic scope" value="Eukaryota"/>
</dbReference>
<dbReference type="InterPro" id="IPR014001">
    <property type="entry name" value="Helicase_ATP-bd"/>
</dbReference>
<dbReference type="CTD" id="6751486"/>
<dbReference type="GO" id="GO:0003678">
    <property type="term" value="F:DNA helicase activity"/>
    <property type="evidence" value="ECO:0000318"/>
    <property type="project" value="GO_Central"/>
</dbReference>
<dbReference type="GeneID" id="6751486"/>
<organism evidence="11 12">
    <name type="scientific">Trichoplax adhaerens</name>
    <name type="common">Trichoplax reptans</name>
    <dbReference type="NCBI Taxonomy" id="10228"/>
    <lineage>
        <taxon>Eukaryota</taxon>
        <taxon>Metazoa</taxon>
        <taxon>Placozoa</taxon>
        <taxon>Uniplacotomia</taxon>
        <taxon>Trichoplacea</taxon>
        <taxon>Trichoplacidae</taxon>
        <taxon>Trichoplax</taxon>
    </lineage>
</organism>
<dbReference type="PANTHER" id="PTHR18934">
    <property type="entry name" value="ATP-DEPENDENT RNA HELICASE"/>
    <property type="match status" value="1"/>
</dbReference>
<dbReference type="GO" id="GO:0016787">
    <property type="term" value="F:hydrolase activity"/>
    <property type="evidence" value="ECO:0007669"/>
    <property type="project" value="UniProtKB-KW"/>
</dbReference>
<dbReference type="OrthoDB" id="5600252at2759"/>
<dbReference type="Pfam" id="PF04408">
    <property type="entry name" value="WHD_HA2"/>
    <property type="match status" value="1"/>
</dbReference>
<dbReference type="STRING" id="10228.B3RR35"/>
<evidence type="ECO:0000256" key="5">
    <source>
        <dbReference type="ARBA" id="ARBA00022840"/>
    </source>
</evidence>
<dbReference type="CDD" id="cd17917">
    <property type="entry name" value="DEXHc_RHA-like"/>
    <property type="match status" value="1"/>
</dbReference>
<name>B3RR35_TRIAD</name>
<evidence type="ECO:0000259" key="9">
    <source>
        <dbReference type="PROSITE" id="PS51192"/>
    </source>
</evidence>
<keyword evidence="5" id="KW-0067">ATP-binding</keyword>
<feature type="compositionally biased region" description="Basic residues" evidence="7">
    <location>
        <begin position="30"/>
        <end position="40"/>
    </location>
</feature>
<dbReference type="FunCoup" id="B3RR35">
    <property type="interactions" value="2156"/>
</dbReference>
<evidence type="ECO:0000256" key="8">
    <source>
        <dbReference type="SAM" id="Phobius"/>
    </source>
</evidence>
<keyword evidence="2" id="KW-0547">Nucleotide-binding</keyword>
<evidence type="ECO:0000256" key="3">
    <source>
        <dbReference type="ARBA" id="ARBA00022801"/>
    </source>
</evidence>
<dbReference type="GO" id="GO:0005737">
    <property type="term" value="C:cytoplasm"/>
    <property type="evidence" value="ECO:0000318"/>
    <property type="project" value="GO_Central"/>
</dbReference>
<evidence type="ECO:0000256" key="2">
    <source>
        <dbReference type="ARBA" id="ARBA00022741"/>
    </source>
</evidence>
<keyword evidence="8" id="KW-1133">Transmembrane helix</keyword>
<reference evidence="11 12" key="1">
    <citation type="journal article" date="2008" name="Nature">
        <title>The Trichoplax genome and the nature of placozoans.</title>
        <authorList>
            <person name="Srivastava M."/>
            <person name="Begovic E."/>
            <person name="Chapman J."/>
            <person name="Putnam N.H."/>
            <person name="Hellsten U."/>
            <person name="Kawashima T."/>
            <person name="Kuo A."/>
            <person name="Mitros T."/>
            <person name="Salamov A."/>
            <person name="Carpenter M.L."/>
            <person name="Signorovitch A.Y."/>
            <person name="Moreno M.A."/>
            <person name="Kamm K."/>
            <person name="Grimwood J."/>
            <person name="Schmutz J."/>
            <person name="Shapiro H."/>
            <person name="Grigoriev I.V."/>
            <person name="Buss L.W."/>
            <person name="Schierwater B."/>
            <person name="Dellaporta S.L."/>
            <person name="Rokhsar D.S."/>
        </authorList>
    </citation>
    <scope>NUCLEOTIDE SEQUENCE [LARGE SCALE GENOMIC DNA]</scope>
    <source>
        <strain evidence="11 12">Grell-BS-1999</strain>
    </source>
</reference>
<feature type="domain" description="Helicase ATP-binding" evidence="9">
    <location>
        <begin position="139"/>
        <end position="309"/>
    </location>
</feature>
<dbReference type="EC" id="3.6.4.13" evidence="1"/>
<dbReference type="HOGENOM" id="CLU_001832_1_4_1"/>
<evidence type="ECO:0000256" key="7">
    <source>
        <dbReference type="SAM" id="MobiDB-lite"/>
    </source>
</evidence>
<dbReference type="GO" id="GO:0002151">
    <property type="term" value="F:G-quadruplex RNA binding"/>
    <property type="evidence" value="ECO:0000318"/>
    <property type="project" value="GO_Central"/>
</dbReference>
<dbReference type="InterPro" id="IPR002464">
    <property type="entry name" value="DNA/RNA_helicase_DEAH_CS"/>
</dbReference>
<evidence type="ECO:0000256" key="4">
    <source>
        <dbReference type="ARBA" id="ARBA00022806"/>
    </source>
</evidence>
<dbReference type="RefSeq" id="XP_002110271.1">
    <property type="nucleotide sequence ID" value="XM_002110235.1"/>
</dbReference>
<dbReference type="InterPro" id="IPR011709">
    <property type="entry name" value="DEAD-box_helicase_OB_fold"/>
</dbReference>
<evidence type="ECO:0000256" key="6">
    <source>
        <dbReference type="ARBA" id="ARBA00022884"/>
    </source>
</evidence>